<dbReference type="RefSeq" id="WP_245122286.1">
    <property type="nucleotide sequence ID" value="NZ_CP095061.1"/>
</dbReference>
<dbReference type="Proteomes" id="UP000830401">
    <property type="component" value="Chromosome"/>
</dbReference>
<reference evidence="1" key="1">
    <citation type="submission" date="2022-04" db="EMBL/GenBank/DDBJ databases">
        <title>Hymenobacter sp. isolated from the air.</title>
        <authorList>
            <person name="Won M."/>
            <person name="Lee C.-M."/>
            <person name="Woen H.-Y."/>
            <person name="Kwon S.-W."/>
        </authorList>
    </citation>
    <scope>NUCLEOTIDE SEQUENCE</scope>
    <source>
        <strain evidence="1">5420S-77</strain>
    </source>
</reference>
<protein>
    <recommendedName>
        <fullName evidence="3">TonB-dependent receptor</fullName>
    </recommendedName>
</protein>
<dbReference type="SUPFAM" id="SSF56935">
    <property type="entry name" value="Porins"/>
    <property type="match status" value="1"/>
</dbReference>
<gene>
    <name evidence="1" type="ORF">MUN86_04530</name>
</gene>
<evidence type="ECO:0008006" key="3">
    <source>
        <dbReference type="Google" id="ProtNLM"/>
    </source>
</evidence>
<keyword evidence="2" id="KW-1185">Reference proteome</keyword>
<evidence type="ECO:0000313" key="2">
    <source>
        <dbReference type="Proteomes" id="UP000830401"/>
    </source>
</evidence>
<organism evidence="1 2">
    <name type="scientific">Hymenobacter volaticus</name>
    <dbReference type="NCBI Taxonomy" id="2932254"/>
    <lineage>
        <taxon>Bacteria</taxon>
        <taxon>Pseudomonadati</taxon>
        <taxon>Bacteroidota</taxon>
        <taxon>Cytophagia</taxon>
        <taxon>Cytophagales</taxon>
        <taxon>Hymenobacteraceae</taxon>
        <taxon>Hymenobacter</taxon>
    </lineage>
</organism>
<name>A0ABY4G8T0_9BACT</name>
<accession>A0ABY4G8T0</accession>
<dbReference type="EMBL" id="CP095061">
    <property type="protein sequence ID" value="UOQ67175.1"/>
    <property type="molecule type" value="Genomic_DNA"/>
</dbReference>
<evidence type="ECO:0000313" key="1">
    <source>
        <dbReference type="EMBL" id="UOQ67175.1"/>
    </source>
</evidence>
<proteinExistence type="predicted"/>
<sequence length="178" mass="19679">MVNSQDQTYIGDPNPSFTYGLTNNFTFKGFDLNVFLQGSQGNDVYNLNRYYTEGGIYGSSNASTLALERWTGPGTSNNIPRAITGDPNQNLRVSSHYVENGSYMRIKLLTLGYTLPKGVLDRIYAKQVRVYVSSQNLLTVTKYDGFDPELGNQGGSFGIDRGIYPQARVFLAGLNIGF</sequence>